<name>A0A150SU70_SORCE</name>
<dbReference type="InterPro" id="IPR036622">
    <property type="entry name" value="LigA_sf"/>
</dbReference>
<sequence>MLMFFIADLARDPNLQAAFSEDPERAMAQAGLSDEQKALLRTRDPKRIADAVAQEVEALPIRSVSPVVNWIGPVLHVTAVEPNGGVHGQEVKTVVYGTYFESTMACSLVQGTSVISGVVSNVVTGMNSRMDVRFNLANAVPGPYGVQARSRKAESTLPRAFEVKRARQTPA</sequence>
<evidence type="ECO:0000313" key="1">
    <source>
        <dbReference type="EMBL" id="KYG02747.1"/>
    </source>
</evidence>
<proteinExistence type="predicted"/>
<evidence type="ECO:0000313" key="2">
    <source>
        <dbReference type="Proteomes" id="UP000075515"/>
    </source>
</evidence>
<gene>
    <name evidence="1" type="ORF">BE18_26230</name>
</gene>
<evidence type="ECO:0008006" key="3">
    <source>
        <dbReference type="Google" id="ProtNLM"/>
    </source>
</evidence>
<dbReference type="AlphaFoldDB" id="A0A150SU70"/>
<reference evidence="1 2" key="1">
    <citation type="submission" date="2014-02" db="EMBL/GenBank/DDBJ databases">
        <title>The small core and large imbalanced accessory genome model reveals a collaborative survival strategy of Sorangium cellulosum strains in nature.</title>
        <authorList>
            <person name="Han K."/>
            <person name="Peng R."/>
            <person name="Blom J."/>
            <person name="Li Y.-Z."/>
        </authorList>
    </citation>
    <scope>NUCLEOTIDE SEQUENCE [LARGE SCALE GENOMIC DNA]</scope>
    <source>
        <strain evidence="1 2">So0149</strain>
    </source>
</reference>
<dbReference type="Gene3D" id="1.10.700.10">
    <property type="entry name" value="Dioxygenase LigAB, LigA subunit"/>
    <property type="match status" value="1"/>
</dbReference>
<comment type="caution">
    <text evidence="1">The sequence shown here is derived from an EMBL/GenBank/DDBJ whole genome shotgun (WGS) entry which is preliminary data.</text>
</comment>
<organism evidence="1 2">
    <name type="scientific">Sorangium cellulosum</name>
    <name type="common">Polyangium cellulosum</name>
    <dbReference type="NCBI Taxonomy" id="56"/>
    <lineage>
        <taxon>Bacteria</taxon>
        <taxon>Pseudomonadati</taxon>
        <taxon>Myxococcota</taxon>
        <taxon>Polyangia</taxon>
        <taxon>Polyangiales</taxon>
        <taxon>Polyangiaceae</taxon>
        <taxon>Sorangium</taxon>
    </lineage>
</organism>
<dbReference type="EMBL" id="JEMC01000544">
    <property type="protein sequence ID" value="KYG02747.1"/>
    <property type="molecule type" value="Genomic_DNA"/>
</dbReference>
<dbReference type="Proteomes" id="UP000075515">
    <property type="component" value="Unassembled WGS sequence"/>
</dbReference>
<accession>A0A150SU70</accession>
<protein>
    <recommendedName>
        <fullName evidence="3">Extradiol ring-cleavage dioxygenase LigAB LigA subunit domain-containing protein</fullName>
    </recommendedName>
</protein>